<keyword evidence="5" id="KW-0347">Helicase</keyword>
<keyword evidence="7" id="KW-0067">ATP-binding</keyword>
<accession>A0AAJ5ZE78</accession>
<organism evidence="14 15">
    <name type="scientific">Candidatus Lucifugimonas marina</name>
    <dbReference type="NCBI Taxonomy" id="3038979"/>
    <lineage>
        <taxon>Bacteria</taxon>
        <taxon>Bacillati</taxon>
        <taxon>Chloroflexota</taxon>
        <taxon>Dehalococcoidia</taxon>
        <taxon>SAR202 cluster</taxon>
        <taxon>Candidatus Lucifugimonadales</taxon>
        <taxon>Candidatus Lucifugimonadaceae</taxon>
        <taxon>Candidatus Lucifugimonas</taxon>
    </lineage>
</organism>
<feature type="domain" description="PD-(D/E)XK endonuclease-like" evidence="11">
    <location>
        <begin position="715"/>
        <end position="1005"/>
    </location>
</feature>
<sequence>MATRTETANRNERIHFVLRRLINDVRKKRGLERITIVTPTNQASFYIRRALAKEGLFNVDFKRLEDIAELLAGRDFQQALLHDLQASEFVFEAARDETLGSKLGGEIVSPQLQSALHSTFRELELLDKVRLNQLAAQSDVQMELVKRFRKYMEMAEPYRRGATVADKAAKYIRNGEHADRLNALGTVLLVKASTVAAVQRPLFDALAERPDSITISIIETPPEIELEFHPAGATSRITPTSVPDVAEEVRGVVREIVTQARSGTKFPRMAVVFEDDSYASRIAEALELAGIPVSGPDRTALSDAPEGHFVTGLLNIFHNDFNRLDVTAWLSSAPVKDPASARPVPAARWDAISRKAGVTSSVKDSWVPRLKRFAKSVTDHARRSEQRDEGRANEVDAAKSDAEYAAWLSDFIVALSKRRPSSKEDTWDGFGKWLRSLIKDYLDVEKESDQRKPSTKSQSARLNTLVDRLESLSSGDQIPMFEHCGGVLREQLGRRSAGLRSLGAGVYVGPVWTAAGCPFDTVFFVGMSEGNYPSYGHTDPLLPDPMKRAVDPSGDYLKTIERRVEESHLAYVSVLESADQVFMYWPSGIPGESREFGPARWFLSAVREISGQRLLPAGDLAKGGVDGLTIRRRSDSRHLATAEAADVHEYDVIGARNWKANENAAESFPLSVEEPLIGESVEFEIKQESEYWTEYDGKIELTADAESSLGSTIGSATAFETYAACPYRYFLSRRLHIEPTESPEPEMALDALTFGTLIHDVLEQFSIWRRDNNAEELSRTELEKKLRSETEIHFDALREETPGRSDGAWKIELSRAWLILRQWLRREPDTADLPEMKQVQAEYSFGTSAPESGPAVEVRTASGKSVKFRGQVDRVDISKDNQRVIVYDYKSGSNTAYAKLDSDPVKKGTKLQLPLYSKAVAQKYPEADIFASYWFVRESSSELKPSPDDYNSKHAETALTAAVETIVEGIESGVFPARPGGSASWGESNESFENCMFCEYARVCPKSKARLWNSKKNSDDALTEYLNLAEGQE</sequence>
<dbReference type="Gene3D" id="3.40.50.300">
    <property type="entry name" value="P-loop containing nucleotide triphosphate hydrolases"/>
    <property type="match status" value="1"/>
</dbReference>
<reference evidence="14" key="2">
    <citation type="journal article" date="2023" name="Nat. Commun.">
        <title>Cultivation of marine bacteria of the SAR202 clade.</title>
        <authorList>
            <person name="Lim Y."/>
            <person name="Seo J.H."/>
            <person name="Giovannoni S.J."/>
            <person name="Kang I."/>
            <person name="Cho J.C."/>
        </authorList>
    </citation>
    <scope>NUCLEOTIDE SEQUENCE</scope>
    <source>
        <strain evidence="14">JH1073</strain>
    </source>
</reference>
<dbReference type="Proteomes" id="UP001321249">
    <property type="component" value="Unassembled WGS sequence"/>
</dbReference>
<dbReference type="InterPro" id="IPR014017">
    <property type="entry name" value="DNA_helicase_UvrD-like_C"/>
</dbReference>
<dbReference type="SUPFAM" id="SSF52540">
    <property type="entry name" value="P-loop containing nucleoside triphosphate hydrolases"/>
    <property type="match status" value="1"/>
</dbReference>
<keyword evidence="15" id="KW-1185">Reference proteome</keyword>
<dbReference type="Gene3D" id="1.10.486.10">
    <property type="entry name" value="PCRA, domain 4"/>
    <property type="match status" value="1"/>
</dbReference>
<dbReference type="Gene3D" id="3.90.320.10">
    <property type="match status" value="1"/>
</dbReference>
<evidence type="ECO:0000256" key="6">
    <source>
        <dbReference type="ARBA" id="ARBA00022839"/>
    </source>
</evidence>
<dbReference type="GO" id="GO:0004527">
    <property type="term" value="F:exonuclease activity"/>
    <property type="evidence" value="ECO:0007669"/>
    <property type="project" value="UniProtKB-KW"/>
</dbReference>
<proteinExistence type="predicted"/>
<dbReference type="GO" id="GO:0006281">
    <property type="term" value="P:DNA repair"/>
    <property type="evidence" value="ECO:0007669"/>
    <property type="project" value="UniProtKB-KW"/>
</dbReference>
<evidence type="ECO:0000259" key="11">
    <source>
        <dbReference type="Pfam" id="PF12705"/>
    </source>
</evidence>
<dbReference type="EMBL" id="WMBE01000003">
    <property type="protein sequence ID" value="MDG0867801.1"/>
    <property type="molecule type" value="Genomic_DNA"/>
</dbReference>
<dbReference type="GO" id="GO:0003677">
    <property type="term" value="F:DNA binding"/>
    <property type="evidence" value="ECO:0007669"/>
    <property type="project" value="UniProtKB-KW"/>
</dbReference>
<name>A0AAJ5ZE78_9CHLR</name>
<evidence type="ECO:0000256" key="3">
    <source>
        <dbReference type="ARBA" id="ARBA00022763"/>
    </source>
</evidence>
<evidence type="ECO:0000313" key="15">
    <source>
        <dbReference type="Proteomes" id="UP001219901"/>
    </source>
</evidence>
<keyword evidence="4" id="KW-0378">Hydrolase</keyword>
<dbReference type="InterPro" id="IPR027417">
    <property type="entry name" value="P-loop_NTPase"/>
</dbReference>
<keyword evidence="2" id="KW-0547">Nucleotide-binding</keyword>
<dbReference type="SUPFAM" id="SSF52980">
    <property type="entry name" value="Restriction endonuclease-like"/>
    <property type="match status" value="1"/>
</dbReference>
<evidence type="ECO:0000256" key="5">
    <source>
        <dbReference type="ARBA" id="ARBA00022806"/>
    </source>
</evidence>
<dbReference type="EMBL" id="CP046147">
    <property type="protein sequence ID" value="WFG39837.1"/>
    <property type="molecule type" value="Genomic_DNA"/>
</dbReference>
<evidence type="ECO:0008006" key="17">
    <source>
        <dbReference type="Google" id="ProtNLM"/>
    </source>
</evidence>
<gene>
    <name evidence="13" type="ORF">GKO46_12050</name>
    <name evidence="14" type="ORF">GKO48_09480</name>
</gene>
<evidence type="ECO:0000256" key="1">
    <source>
        <dbReference type="ARBA" id="ARBA00022722"/>
    </source>
</evidence>
<reference evidence="15" key="3">
    <citation type="submission" date="2023-06" db="EMBL/GenBank/DDBJ databases">
        <title>Pangenomics reveal diversification of enzyme families and niche specialization in globally abundant SAR202 bacteria.</title>
        <authorList>
            <person name="Saw J.H.W."/>
        </authorList>
    </citation>
    <scope>NUCLEOTIDE SEQUENCE [LARGE SCALE GENOMIC DNA]</scope>
    <source>
        <strain evidence="15">JH1073</strain>
    </source>
</reference>
<dbReference type="Pfam" id="PF12705">
    <property type="entry name" value="PDDEXK_1"/>
    <property type="match status" value="1"/>
</dbReference>
<dbReference type="GO" id="GO:0006310">
    <property type="term" value="P:DNA recombination"/>
    <property type="evidence" value="ECO:0007669"/>
    <property type="project" value="TreeGrafter"/>
</dbReference>
<dbReference type="GO" id="GO:0004386">
    <property type="term" value="F:helicase activity"/>
    <property type="evidence" value="ECO:0007669"/>
    <property type="project" value="UniProtKB-KW"/>
</dbReference>
<evidence type="ECO:0000256" key="9">
    <source>
        <dbReference type="ARBA" id="ARBA00023204"/>
    </source>
</evidence>
<dbReference type="PANTHER" id="PTHR30591">
    <property type="entry name" value="RECBCD ENZYME SUBUNIT RECC"/>
    <property type="match status" value="1"/>
</dbReference>
<dbReference type="Pfam" id="PF13361">
    <property type="entry name" value="UvrD_C"/>
    <property type="match status" value="1"/>
</dbReference>
<dbReference type="AlphaFoldDB" id="A0AAJ5ZE78"/>
<dbReference type="PANTHER" id="PTHR30591:SF1">
    <property type="entry name" value="RECBCD ENZYME SUBUNIT RECC"/>
    <property type="match status" value="1"/>
</dbReference>
<keyword evidence="3" id="KW-0227">DNA damage</keyword>
<protein>
    <recommendedName>
        <fullName evidence="17">PD-(D/E)XK endonuclease-like domain-containing protein</fullName>
    </recommendedName>
</protein>
<feature type="domain" description="UvrD-like helicase C-terminal" evidence="12">
    <location>
        <begin position="233"/>
        <end position="574"/>
    </location>
</feature>
<dbReference type="Proteomes" id="UP001219901">
    <property type="component" value="Chromosome"/>
</dbReference>
<keyword evidence="1" id="KW-0540">Nuclease</keyword>
<evidence type="ECO:0000256" key="4">
    <source>
        <dbReference type="ARBA" id="ARBA00022801"/>
    </source>
</evidence>
<feature type="region of interest" description="Disordered" evidence="10">
    <location>
        <begin position="377"/>
        <end position="396"/>
    </location>
</feature>
<dbReference type="RefSeq" id="WP_342826506.1">
    <property type="nucleotide sequence ID" value="NZ_CP046146.1"/>
</dbReference>
<evidence type="ECO:0000259" key="12">
    <source>
        <dbReference type="Pfam" id="PF13361"/>
    </source>
</evidence>
<reference evidence="15 16" key="1">
    <citation type="submission" date="2019-11" db="EMBL/GenBank/DDBJ databases">
        <authorList>
            <person name="Cho J.-C."/>
        </authorList>
    </citation>
    <scope>NUCLEOTIDE SEQUENCE [LARGE SCALE GENOMIC DNA]</scope>
    <source>
        <strain evidence="14 15">JH1073</strain>
        <strain evidence="13 16">JH702</strain>
    </source>
</reference>
<evidence type="ECO:0000256" key="8">
    <source>
        <dbReference type="ARBA" id="ARBA00023125"/>
    </source>
</evidence>
<dbReference type="InterPro" id="IPR011604">
    <property type="entry name" value="PDDEXK-like_dom_sf"/>
</dbReference>
<dbReference type="GO" id="GO:0005524">
    <property type="term" value="F:ATP binding"/>
    <property type="evidence" value="ECO:0007669"/>
    <property type="project" value="UniProtKB-KW"/>
</dbReference>
<keyword evidence="8" id="KW-0238">DNA-binding</keyword>
<evidence type="ECO:0000313" key="13">
    <source>
        <dbReference type="EMBL" id="MDG0867801.1"/>
    </source>
</evidence>
<keyword evidence="6" id="KW-0269">Exonuclease</keyword>
<evidence type="ECO:0000256" key="2">
    <source>
        <dbReference type="ARBA" id="ARBA00022741"/>
    </source>
</evidence>
<keyword evidence="9" id="KW-0234">DNA repair</keyword>
<evidence type="ECO:0000256" key="10">
    <source>
        <dbReference type="SAM" id="MobiDB-lite"/>
    </source>
</evidence>
<evidence type="ECO:0000313" key="16">
    <source>
        <dbReference type="Proteomes" id="UP001321249"/>
    </source>
</evidence>
<evidence type="ECO:0000313" key="14">
    <source>
        <dbReference type="EMBL" id="WFG39837.1"/>
    </source>
</evidence>
<evidence type="ECO:0000256" key="7">
    <source>
        <dbReference type="ARBA" id="ARBA00022840"/>
    </source>
</evidence>
<dbReference type="InterPro" id="IPR011335">
    <property type="entry name" value="Restrct_endonuc-II-like"/>
</dbReference>
<dbReference type="InterPro" id="IPR038726">
    <property type="entry name" value="PDDEXK_AddAB-type"/>
</dbReference>